<protein>
    <recommendedName>
        <fullName evidence="5">PRTase ComF-like</fullName>
    </recommendedName>
</protein>
<sequence>MNKNYSLHKILEKDNCPFQETEYSRFKFGDKFYAEKFAKELFDGFVNEYHDLILSDQEIVILPSPYLSIPTASNFLCYYFKKHLNAFLFKNNKKASIESKIYRNQTYVTDYGNLDFEERVRLISNDTYYIDRNFIEGKLCIFVDDIKITGSHEHTVNKILNQYNVNGDFIFLYFAELINKDIHPNIENHYNYFSVKNVEDIASIINSDHFQYNTRIVKFILSLNEDEFAYLVNNISTKKSNDLFHLAISNNYHQIIEYKNNINVIKID</sequence>
<keyword evidence="4" id="KW-1185">Reference proteome</keyword>
<comment type="caution">
    <text evidence="1">The sequence shown here is derived from an EMBL/GenBank/DDBJ whole genome shotgun (WGS) entry which is preliminary data.</text>
</comment>
<dbReference type="EMBL" id="JPRM01000015">
    <property type="protein sequence ID" value="KFF16287.1"/>
    <property type="molecule type" value="Genomic_DNA"/>
</dbReference>
<reference evidence="2 4" key="2">
    <citation type="submission" date="2016-11" db="EMBL/GenBank/DDBJ databases">
        <title>Whole genomes of Flavobacteriaceae.</title>
        <authorList>
            <person name="Stine C."/>
            <person name="Li C."/>
            <person name="Tadesse D."/>
        </authorList>
    </citation>
    <scope>NUCLEOTIDE SEQUENCE [LARGE SCALE GENOMIC DNA]</scope>
    <source>
        <strain evidence="2 4">ATCC 29551</strain>
    </source>
</reference>
<reference evidence="1 3" key="1">
    <citation type="submission" date="2014-07" db="EMBL/GenBank/DDBJ databases">
        <title>Genome of Flavobacterium hydatis DSM 2063.</title>
        <authorList>
            <person name="Pipes S.E."/>
            <person name="Stropko S.J."/>
            <person name="Newman J.D."/>
        </authorList>
    </citation>
    <scope>NUCLEOTIDE SEQUENCE [LARGE SCALE GENOMIC DNA]</scope>
    <source>
        <strain evidence="1 3">DSM 2063</strain>
    </source>
</reference>
<evidence type="ECO:0000313" key="1">
    <source>
        <dbReference type="EMBL" id="KFF16287.1"/>
    </source>
</evidence>
<dbReference type="eggNOG" id="COG1040">
    <property type="taxonomic scope" value="Bacteria"/>
</dbReference>
<gene>
    <name evidence="2" type="ORF">B0A62_05400</name>
    <name evidence="1" type="ORF">IW20_11010</name>
</gene>
<dbReference type="Proteomes" id="UP000198424">
    <property type="component" value="Unassembled WGS sequence"/>
</dbReference>
<evidence type="ECO:0000313" key="4">
    <source>
        <dbReference type="Proteomes" id="UP000198424"/>
    </source>
</evidence>
<dbReference type="EMBL" id="MUGY01000004">
    <property type="protein sequence ID" value="OXA96693.1"/>
    <property type="molecule type" value="Genomic_DNA"/>
</dbReference>
<evidence type="ECO:0000313" key="3">
    <source>
        <dbReference type="Proteomes" id="UP000028712"/>
    </source>
</evidence>
<dbReference type="OrthoDB" id="8420922at2"/>
<dbReference type="STRING" id="991.IW20_11010"/>
<evidence type="ECO:0000313" key="2">
    <source>
        <dbReference type="EMBL" id="OXA96693.1"/>
    </source>
</evidence>
<proteinExistence type="predicted"/>
<accession>A0A086AHX3</accession>
<dbReference type="Pfam" id="PF15610">
    <property type="entry name" value="PRTase_3"/>
    <property type="match status" value="1"/>
</dbReference>
<dbReference type="Proteomes" id="UP000028712">
    <property type="component" value="Unassembled WGS sequence"/>
</dbReference>
<organism evidence="1 3">
    <name type="scientific">Flavobacterium hydatis</name>
    <name type="common">Cytophaga aquatilis</name>
    <dbReference type="NCBI Taxonomy" id="991"/>
    <lineage>
        <taxon>Bacteria</taxon>
        <taxon>Pseudomonadati</taxon>
        <taxon>Bacteroidota</taxon>
        <taxon>Flavobacteriia</taxon>
        <taxon>Flavobacteriales</taxon>
        <taxon>Flavobacteriaceae</taxon>
        <taxon>Flavobacterium</taxon>
    </lineage>
</organism>
<dbReference type="InterPro" id="IPR028944">
    <property type="entry name" value="PRTase_ComF-like"/>
</dbReference>
<dbReference type="RefSeq" id="WP_035621839.1">
    <property type="nucleotide sequence ID" value="NZ_JBEWQG010000001.1"/>
</dbReference>
<evidence type="ECO:0008006" key="5">
    <source>
        <dbReference type="Google" id="ProtNLM"/>
    </source>
</evidence>
<name>A0A086AHX3_FLAHY</name>
<dbReference type="AlphaFoldDB" id="A0A086AHX3"/>